<dbReference type="InterPro" id="IPR032466">
    <property type="entry name" value="Metal_Hydrolase"/>
</dbReference>
<comment type="caution">
    <text evidence="3">The sequence shown here is derived from an EMBL/GenBank/DDBJ whole genome shotgun (WGS) entry which is preliminary data.</text>
</comment>
<dbReference type="InterPro" id="IPR006680">
    <property type="entry name" value="Amidohydro-rel"/>
</dbReference>
<comment type="similarity">
    <text evidence="1">Belongs to the metallo-dependent hydrolases superfamily.</text>
</comment>
<feature type="domain" description="Amidohydrolase-related" evidence="2">
    <location>
        <begin position="3"/>
        <end position="274"/>
    </location>
</feature>
<dbReference type="Proteomes" id="UP001597295">
    <property type="component" value="Unassembled WGS sequence"/>
</dbReference>
<dbReference type="EMBL" id="JBHUIP010000002">
    <property type="protein sequence ID" value="MFD2261602.1"/>
    <property type="molecule type" value="Genomic_DNA"/>
</dbReference>
<evidence type="ECO:0000313" key="3">
    <source>
        <dbReference type="EMBL" id="MFD2261602.1"/>
    </source>
</evidence>
<organism evidence="3 4">
    <name type="scientific">Lacibacterium aquatile</name>
    <dbReference type="NCBI Taxonomy" id="1168082"/>
    <lineage>
        <taxon>Bacteria</taxon>
        <taxon>Pseudomonadati</taxon>
        <taxon>Pseudomonadota</taxon>
        <taxon>Alphaproteobacteria</taxon>
        <taxon>Rhodospirillales</taxon>
        <taxon>Rhodospirillaceae</taxon>
    </lineage>
</organism>
<keyword evidence="4" id="KW-1185">Reference proteome</keyword>
<sequence length="283" mass="32022">MRIDAHHHLWQLARGDYGWLTPDPSLAPIYRDFTMADVTPLLKRFSIDKTILVQAAPTEAETQYLLGIALHDARVAGVVGWSDFESPTARENIARLAVDPLLLGLRPMVQDIADDDWLLREDLHPAFQAMEKQKLVFDALVLPRHLTRLLHVVDQFPGITFVIDHLAKPFVALGAMEPWASEMSALARRPNVFCKLSGLITEAKQNWRIDDLRPYVQHVLRIFTPQRLLWGSDWPVADLAGGYRLWGEASEDLLGHLSQQDRDAIWGGTAAKVYLSRRGRQPS</sequence>
<dbReference type="PANTHER" id="PTHR43569">
    <property type="entry name" value="AMIDOHYDROLASE"/>
    <property type="match status" value="1"/>
</dbReference>
<proteinExistence type="inferred from homology"/>
<dbReference type="RefSeq" id="WP_379874517.1">
    <property type="nucleotide sequence ID" value="NZ_JBHUIP010000002.1"/>
</dbReference>
<evidence type="ECO:0000259" key="2">
    <source>
        <dbReference type="Pfam" id="PF04909"/>
    </source>
</evidence>
<reference evidence="4" key="1">
    <citation type="journal article" date="2019" name="Int. J. Syst. Evol. Microbiol.">
        <title>The Global Catalogue of Microorganisms (GCM) 10K type strain sequencing project: providing services to taxonomists for standard genome sequencing and annotation.</title>
        <authorList>
            <consortium name="The Broad Institute Genomics Platform"/>
            <consortium name="The Broad Institute Genome Sequencing Center for Infectious Disease"/>
            <person name="Wu L."/>
            <person name="Ma J."/>
        </authorList>
    </citation>
    <scope>NUCLEOTIDE SEQUENCE [LARGE SCALE GENOMIC DNA]</scope>
    <source>
        <strain evidence="4">CGMCC 1.19062</strain>
    </source>
</reference>
<dbReference type="Pfam" id="PF04909">
    <property type="entry name" value="Amidohydro_2"/>
    <property type="match status" value="1"/>
</dbReference>
<accession>A0ABW5DKH2</accession>
<evidence type="ECO:0000256" key="1">
    <source>
        <dbReference type="ARBA" id="ARBA00038310"/>
    </source>
</evidence>
<dbReference type="Gene3D" id="3.20.20.140">
    <property type="entry name" value="Metal-dependent hydrolases"/>
    <property type="match status" value="1"/>
</dbReference>
<dbReference type="InterPro" id="IPR052350">
    <property type="entry name" value="Metallo-dep_Lactonases"/>
</dbReference>
<dbReference type="SUPFAM" id="SSF51556">
    <property type="entry name" value="Metallo-dependent hydrolases"/>
    <property type="match status" value="1"/>
</dbReference>
<gene>
    <name evidence="3" type="ORF">ACFSM5_01805</name>
</gene>
<dbReference type="PANTHER" id="PTHR43569:SF2">
    <property type="entry name" value="AMIDOHYDROLASE-RELATED DOMAIN-CONTAINING PROTEIN"/>
    <property type="match status" value="1"/>
</dbReference>
<evidence type="ECO:0000313" key="4">
    <source>
        <dbReference type="Proteomes" id="UP001597295"/>
    </source>
</evidence>
<name>A0ABW5DKH2_9PROT</name>
<protein>
    <submittedName>
        <fullName evidence="3">Amidohydrolase family protein</fullName>
    </submittedName>
</protein>